<reference evidence="3 4" key="1">
    <citation type="submission" date="2017-08" db="EMBL/GenBank/DDBJ databases">
        <title>Fine stratification of microbial communities through a metagenomic profile of the photic zone.</title>
        <authorList>
            <person name="Haro-Moreno J.M."/>
            <person name="Lopez-Perez M."/>
            <person name="De La Torre J."/>
            <person name="Picazo A."/>
            <person name="Camacho A."/>
            <person name="Rodriguez-Valera F."/>
        </authorList>
    </citation>
    <scope>NUCLEOTIDE SEQUENCE [LARGE SCALE GENOMIC DNA]</scope>
    <source>
        <strain evidence="3">MED-G24</strain>
    </source>
</reference>
<evidence type="ECO:0000313" key="4">
    <source>
        <dbReference type="Proteomes" id="UP000219327"/>
    </source>
</evidence>
<comment type="caution">
    <text evidence="3">The sequence shown here is derived from an EMBL/GenBank/DDBJ whole genome shotgun (WGS) entry which is preliminary data.</text>
</comment>
<evidence type="ECO:0000259" key="2">
    <source>
        <dbReference type="Pfam" id="PF10988"/>
    </source>
</evidence>
<dbReference type="Pfam" id="PF10988">
    <property type="entry name" value="DUF2807"/>
    <property type="match status" value="1"/>
</dbReference>
<feature type="domain" description="Putative auto-transporter adhesin head GIN" evidence="2">
    <location>
        <begin position="11"/>
        <end position="195"/>
    </location>
</feature>
<organism evidence="3 4">
    <name type="scientific">OM182 bacterium MED-G24</name>
    <dbReference type="NCBI Taxonomy" id="1986255"/>
    <lineage>
        <taxon>Bacteria</taxon>
        <taxon>Pseudomonadati</taxon>
        <taxon>Pseudomonadota</taxon>
        <taxon>Gammaproteobacteria</taxon>
        <taxon>OMG group</taxon>
        <taxon>OM182 clade</taxon>
    </lineage>
</organism>
<dbReference type="AlphaFoldDB" id="A0A2A5WTQ5"/>
<dbReference type="Proteomes" id="UP000219327">
    <property type="component" value="Unassembled WGS sequence"/>
</dbReference>
<dbReference type="InterPro" id="IPR021255">
    <property type="entry name" value="DUF2807"/>
</dbReference>
<evidence type="ECO:0000256" key="1">
    <source>
        <dbReference type="SAM" id="MobiDB-lite"/>
    </source>
</evidence>
<sequence length="224" mass="24260">MSIDVGQLKSFDRIHLHGPSVVRISQSGRPPSVTVNAPGYLMPSVESRVSERCLALGYRSGVVVPLRAWREVITFEVGVQDLHKLTLAGTALVTIPDLDTDSLVLRVSGRGRIRLEKLTSDRVETWVGRGGHVTIAGDVELQSVNVEKDGHYDAGDLVSDIGIASVAGGSARVMVNDDLTVNVADHGRVIYSGFPEVSKQVSNGGQLVRMRPRRRQQPSEDMNA</sequence>
<dbReference type="Gene3D" id="2.160.20.120">
    <property type="match status" value="1"/>
</dbReference>
<feature type="region of interest" description="Disordered" evidence="1">
    <location>
        <begin position="202"/>
        <end position="224"/>
    </location>
</feature>
<evidence type="ECO:0000313" key="3">
    <source>
        <dbReference type="EMBL" id="PDH39930.1"/>
    </source>
</evidence>
<dbReference type="PANTHER" id="PTHR39200:SF1">
    <property type="entry name" value="AUTO-TRANSPORTER ADHESIN HEAD GIN DOMAIN-CONTAINING PROTEIN-RELATED"/>
    <property type="match status" value="1"/>
</dbReference>
<name>A0A2A5WTQ5_9GAMM</name>
<proteinExistence type="predicted"/>
<accession>A0A2A5WTQ5</accession>
<dbReference type="PANTHER" id="PTHR39200">
    <property type="entry name" value="HYPOTHETICAL EXPORTED PROTEIN"/>
    <property type="match status" value="1"/>
</dbReference>
<protein>
    <recommendedName>
        <fullName evidence="2">Putative auto-transporter adhesin head GIN domain-containing protein</fullName>
    </recommendedName>
</protein>
<dbReference type="EMBL" id="NTKD01000017">
    <property type="protein sequence ID" value="PDH39930.1"/>
    <property type="molecule type" value="Genomic_DNA"/>
</dbReference>
<gene>
    <name evidence="3" type="ORF">CNE99_04570</name>
</gene>